<dbReference type="AlphaFoldDB" id="A0A316G2Q1"/>
<reference evidence="1 2" key="1">
    <citation type="submission" date="2018-05" db="EMBL/GenBank/DDBJ databases">
        <title>Genomic Encyclopedia of Type Strains, Phase IV (KMG-IV): sequencing the most valuable type-strain genomes for metagenomic binning, comparative biology and taxonomic classification.</title>
        <authorList>
            <person name="Goeker M."/>
        </authorList>
    </citation>
    <scope>NUCLEOTIDE SEQUENCE [LARGE SCALE GENOMIC DNA]</scope>
    <source>
        <strain evidence="1 2">DSM 103371</strain>
    </source>
</reference>
<sequence>MSSALAVAVLSAGPIRGDEPEFFERPSAPNQWTFGRRLDESQLRYCVDPRDPDWEVATAIADALAQGLLLEPQRYVIDSEYVSEDITKVYAILLEHCDIHMGFKLIPGSYSDWAMLTRAYYEADYVFVTADPDINALDDLAPTRPIGATLGTAAHIRLVSYLTALPAEERWPAFPMGTNDLALTSLLNGTVDVALVWAPTLWAKQREDSAYAGLRIIDPAPLPPTTLGVGAIMLSNETFLRAALDEAISALSADGTITDILAEYGFPARVEQ</sequence>
<accession>A0A316G2Q1</accession>
<proteinExistence type="predicted"/>
<keyword evidence="2" id="KW-1185">Reference proteome</keyword>
<comment type="caution">
    <text evidence="1">The sequence shown here is derived from an EMBL/GenBank/DDBJ whole genome shotgun (WGS) entry which is preliminary data.</text>
</comment>
<dbReference type="Gene3D" id="3.40.190.10">
    <property type="entry name" value="Periplasmic binding protein-like II"/>
    <property type="match status" value="2"/>
</dbReference>
<evidence type="ECO:0000313" key="1">
    <source>
        <dbReference type="EMBL" id="PWK55129.1"/>
    </source>
</evidence>
<dbReference type="Proteomes" id="UP000245390">
    <property type="component" value="Unassembled WGS sequence"/>
</dbReference>
<gene>
    <name evidence="1" type="ORF">C8D95_1084</name>
</gene>
<name>A0A316G2Q1_9RHOB</name>
<protein>
    <submittedName>
        <fullName evidence="1">Polar amino acid transport system substrate-binding protein</fullName>
    </submittedName>
</protein>
<dbReference type="EMBL" id="QGGV01000008">
    <property type="protein sequence ID" value="PWK55129.1"/>
    <property type="molecule type" value="Genomic_DNA"/>
</dbReference>
<dbReference type="SUPFAM" id="SSF53850">
    <property type="entry name" value="Periplasmic binding protein-like II"/>
    <property type="match status" value="1"/>
</dbReference>
<evidence type="ECO:0000313" key="2">
    <source>
        <dbReference type="Proteomes" id="UP000245390"/>
    </source>
</evidence>
<organism evidence="1 2">
    <name type="scientific">Silicimonas algicola</name>
    <dbReference type="NCBI Taxonomy" id="1826607"/>
    <lineage>
        <taxon>Bacteria</taxon>
        <taxon>Pseudomonadati</taxon>
        <taxon>Pseudomonadota</taxon>
        <taxon>Alphaproteobacteria</taxon>
        <taxon>Rhodobacterales</taxon>
        <taxon>Paracoccaceae</taxon>
    </lineage>
</organism>